<evidence type="ECO:0000313" key="3">
    <source>
        <dbReference type="Proteomes" id="UP001162480"/>
    </source>
</evidence>
<reference evidence="2" key="1">
    <citation type="submission" date="2023-08" db="EMBL/GenBank/DDBJ databases">
        <authorList>
            <person name="Alioto T."/>
            <person name="Alioto T."/>
            <person name="Gomez Garrido J."/>
        </authorList>
    </citation>
    <scope>NUCLEOTIDE SEQUENCE</scope>
</reference>
<accession>A0AA36EX69</accession>
<protein>
    <submittedName>
        <fullName evidence="2">Uncharacterized protein</fullName>
    </submittedName>
</protein>
<dbReference type="EMBL" id="OX597814">
    <property type="protein sequence ID" value="CAI9715283.1"/>
    <property type="molecule type" value="Genomic_DNA"/>
</dbReference>
<keyword evidence="1" id="KW-0812">Transmembrane</keyword>
<keyword evidence="1" id="KW-1133">Transmembrane helix</keyword>
<name>A0AA36EX69_OCTVU</name>
<sequence>MTFTICCNMRWNRSHKQKLPSSQATSMNSLARTDMVGRLPCLILIILTFVIALYFMHFSTGVHRGDHHGLLLFAMAVDNVARSVCSPFNAWYLDDVTQGDSAESFAENLQQVAFLGLQSSRKP</sequence>
<keyword evidence="1" id="KW-0472">Membrane</keyword>
<evidence type="ECO:0000256" key="1">
    <source>
        <dbReference type="SAM" id="Phobius"/>
    </source>
</evidence>
<evidence type="ECO:0000313" key="2">
    <source>
        <dbReference type="EMBL" id="CAI9715283.1"/>
    </source>
</evidence>
<organism evidence="2 3">
    <name type="scientific">Octopus vulgaris</name>
    <name type="common">Common octopus</name>
    <dbReference type="NCBI Taxonomy" id="6645"/>
    <lineage>
        <taxon>Eukaryota</taxon>
        <taxon>Metazoa</taxon>
        <taxon>Spiralia</taxon>
        <taxon>Lophotrochozoa</taxon>
        <taxon>Mollusca</taxon>
        <taxon>Cephalopoda</taxon>
        <taxon>Coleoidea</taxon>
        <taxon>Octopodiformes</taxon>
        <taxon>Octopoda</taxon>
        <taxon>Incirrata</taxon>
        <taxon>Octopodidae</taxon>
        <taxon>Octopus</taxon>
    </lineage>
</organism>
<proteinExistence type="predicted"/>
<keyword evidence="3" id="KW-1185">Reference proteome</keyword>
<gene>
    <name evidence="2" type="ORF">OCTVUL_1B013106</name>
</gene>
<dbReference type="AlphaFoldDB" id="A0AA36EX69"/>
<feature type="transmembrane region" description="Helical" evidence="1">
    <location>
        <begin position="35"/>
        <end position="55"/>
    </location>
</feature>
<dbReference type="Proteomes" id="UP001162480">
    <property type="component" value="Chromosome 1"/>
</dbReference>